<accession>Q4U6T4</accession>
<dbReference type="GO" id="GO:0003735">
    <property type="term" value="F:structural constituent of ribosome"/>
    <property type="evidence" value="ECO:0007669"/>
    <property type="project" value="InterPro"/>
</dbReference>
<reference evidence="4" key="2">
    <citation type="journal article" date="2006" name="Clin. Microbiol. Infect.">
        <title>Immunoprophylactic evaluation of a 37-kDa Brugia malayi recombinant antigen in lymphatic filariasis.</title>
        <authorList>
            <person name="Dabir P."/>
            <person name="Dabir S."/>
            <person name="Krithika K.N."/>
            <person name="Goswami K."/>
            <person name="Reddy M.V."/>
        </authorList>
    </citation>
    <scope>NUCLEOTIDE SEQUENCE</scope>
</reference>
<sequence length="306" mass="34582">MQMCLVTDYCMINITLWSTSNVSASFIEVGKELLVKSYVHQLIPHSTIRFQQNCHLKLPHGIHITSFCLLFTPTSATSDFHHYFAHSALQALTVRVLHAVLDAISVQRFMAVYSWDILHSGHWTHGVYNDKSEPTDTQIRLPGVFRAPLRPDIVSFVHDQIRKNKRQPYAVSVEAGHQTSAESWGTGRAVARIPRVRGGGTHRSGQGAFGNMCRGGRMFAPTKVFRRWHRRVNVAQKRYAMVSARTSRLVLNMVESSSVIAVRYYESEENCQASRARIDRCSLEKIPELVQEMENISGTFGSLVLP</sequence>
<keyword evidence="2" id="KW-0689">Ribosomal protein</keyword>
<evidence type="ECO:0000256" key="1">
    <source>
        <dbReference type="ARBA" id="ARBA00010528"/>
    </source>
</evidence>
<dbReference type="GO" id="GO:0005840">
    <property type="term" value="C:ribosome"/>
    <property type="evidence" value="ECO:0007669"/>
    <property type="project" value="UniProtKB-KW"/>
</dbReference>
<dbReference type="SUPFAM" id="SSF52166">
    <property type="entry name" value="Ribosomal protein L4"/>
    <property type="match status" value="1"/>
</dbReference>
<evidence type="ECO:0000256" key="3">
    <source>
        <dbReference type="ARBA" id="ARBA00023274"/>
    </source>
</evidence>
<protein>
    <submittedName>
        <fullName evidence="4">SL3</fullName>
    </submittedName>
</protein>
<evidence type="ECO:0000256" key="2">
    <source>
        <dbReference type="ARBA" id="ARBA00022980"/>
    </source>
</evidence>
<proteinExistence type="evidence at transcript level"/>
<dbReference type="GO" id="GO:1990904">
    <property type="term" value="C:ribonucleoprotein complex"/>
    <property type="evidence" value="ECO:0007669"/>
    <property type="project" value="UniProtKB-KW"/>
</dbReference>
<dbReference type="AlphaFoldDB" id="Q4U6T4"/>
<comment type="similarity">
    <text evidence="1">Belongs to the universal ribosomal protein uL4 family.</text>
</comment>
<dbReference type="InterPro" id="IPR045240">
    <property type="entry name" value="Ribosomal_uL4_euk/arch"/>
</dbReference>
<dbReference type="InterPro" id="IPR002136">
    <property type="entry name" value="Ribosomal_uL4"/>
</dbReference>
<dbReference type="EMBL" id="DQ002392">
    <property type="protein sequence ID" value="AAY52214.1"/>
    <property type="molecule type" value="mRNA"/>
</dbReference>
<dbReference type="PANTHER" id="PTHR19431">
    <property type="entry name" value="60S RIBOSOMAL PROTEIN L4"/>
    <property type="match status" value="1"/>
</dbReference>
<reference evidence="4" key="1">
    <citation type="submission" date="2005-04" db="EMBL/GenBank/DDBJ databases">
        <authorList>
            <person name="Dabir P.P."/>
            <person name="Dabir S.P."/>
            <person name="Reddy M.V."/>
        </authorList>
    </citation>
    <scope>NUCLEOTIDE SEQUENCE</scope>
</reference>
<keyword evidence="3" id="KW-0687">Ribonucleoprotein</keyword>
<dbReference type="GO" id="GO:0006412">
    <property type="term" value="P:translation"/>
    <property type="evidence" value="ECO:0007669"/>
    <property type="project" value="InterPro"/>
</dbReference>
<dbReference type="InterPro" id="IPR023574">
    <property type="entry name" value="Ribosomal_uL4_dom_sf"/>
</dbReference>
<dbReference type="Pfam" id="PF00573">
    <property type="entry name" value="Ribosomal_L4"/>
    <property type="match status" value="1"/>
</dbReference>
<name>Q4U6T4_BRUMA</name>
<evidence type="ECO:0000313" key="4">
    <source>
        <dbReference type="EMBL" id="AAY52214.1"/>
    </source>
</evidence>
<dbReference type="Gene3D" id="3.40.1370.10">
    <property type="match status" value="1"/>
</dbReference>
<organism evidence="4">
    <name type="scientific">Brugia malayi</name>
    <name type="common">Filarial nematode worm</name>
    <dbReference type="NCBI Taxonomy" id="6279"/>
    <lineage>
        <taxon>Eukaryota</taxon>
        <taxon>Metazoa</taxon>
        <taxon>Ecdysozoa</taxon>
        <taxon>Nematoda</taxon>
        <taxon>Chromadorea</taxon>
        <taxon>Rhabditida</taxon>
        <taxon>Spirurina</taxon>
        <taxon>Spiruromorpha</taxon>
        <taxon>Filarioidea</taxon>
        <taxon>Onchocercidae</taxon>
        <taxon>Brugia</taxon>
    </lineage>
</organism>